<dbReference type="GO" id="GO:0048046">
    <property type="term" value="C:apoplast"/>
    <property type="evidence" value="ECO:0007669"/>
    <property type="project" value="TreeGrafter"/>
</dbReference>
<dbReference type="EMBL" id="CAADRP010001224">
    <property type="protein sequence ID" value="VFU37217.1"/>
    <property type="molecule type" value="Genomic_DNA"/>
</dbReference>
<accession>A0A6N2L7W4</accession>
<dbReference type="PANTHER" id="PTHR30523:SF33">
    <property type="entry name" value="PHOSPHOENOLPYRUVATE CARBOXYLASE 3"/>
    <property type="match status" value="1"/>
</dbReference>
<evidence type="ECO:0000313" key="1">
    <source>
        <dbReference type="EMBL" id="VFU37217.1"/>
    </source>
</evidence>
<proteinExistence type="predicted"/>
<dbReference type="GO" id="GO:0009507">
    <property type="term" value="C:chloroplast"/>
    <property type="evidence" value="ECO:0007669"/>
    <property type="project" value="TreeGrafter"/>
</dbReference>
<dbReference type="InterPro" id="IPR021135">
    <property type="entry name" value="PEP_COase"/>
</dbReference>
<name>A0A6N2L7W4_SALVM</name>
<dbReference type="GO" id="GO:0005829">
    <property type="term" value="C:cytosol"/>
    <property type="evidence" value="ECO:0007669"/>
    <property type="project" value="TreeGrafter"/>
</dbReference>
<dbReference type="GO" id="GO:0006099">
    <property type="term" value="P:tricarboxylic acid cycle"/>
    <property type="evidence" value="ECO:0007669"/>
    <property type="project" value="InterPro"/>
</dbReference>
<dbReference type="PANTHER" id="PTHR30523">
    <property type="entry name" value="PHOSPHOENOLPYRUVATE CARBOXYLASE"/>
    <property type="match status" value="1"/>
</dbReference>
<dbReference type="GO" id="GO:0008964">
    <property type="term" value="F:phosphoenolpyruvate carboxylase activity"/>
    <property type="evidence" value="ECO:0007669"/>
    <property type="project" value="InterPro"/>
</dbReference>
<sequence>MACRNLQKMASIDAQLRLLAPGKVSGDDRLDLHGQHIKETVLAFCSSYSRSSLQLLTVHDCYELSAEYEGKHDPQKLEELGKVMPSLGLDSNLAEEVQIAYRRRIKLKKGDFADENWGTTEADIEETLTRGPEEVFDALKNQNVDWVLNAHPTQSVRRSLLYMLNIAMLPPSYAMLDTTLLILPRSFRIRNCLTQSYAKDITPDDKLEALQRQRYLRCHLAMHSFILNTNLASISGTIEQIQAAFRTDEIRRTPPSPQDEMRAGMSYFHETI</sequence>
<evidence type="ECO:0008006" key="2">
    <source>
        <dbReference type="Google" id="ProtNLM"/>
    </source>
</evidence>
<gene>
    <name evidence="1" type="ORF">SVIM_LOCUS194637</name>
</gene>
<protein>
    <recommendedName>
        <fullName evidence="2">Phosphoenolpyruvate carboxylase</fullName>
    </recommendedName>
</protein>
<dbReference type="GO" id="GO:0015977">
    <property type="term" value="P:carbon fixation"/>
    <property type="evidence" value="ECO:0007669"/>
    <property type="project" value="InterPro"/>
</dbReference>
<dbReference type="InterPro" id="IPR015813">
    <property type="entry name" value="Pyrv/PenolPyrv_kinase-like_dom"/>
</dbReference>
<dbReference type="GO" id="GO:0048366">
    <property type="term" value="P:leaf development"/>
    <property type="evidence" value="ECO:0007669"/>
    <property type="project" value="TreeGrafter"/>
</dbReference>
<dbReference type="SUPFAM" id="SSF51621">
    <property type="entry name" value="Phosphoenolpyruvate/pyruvate domain"/>
    <property type="match status" value="2"/>
</dbReference>
<dbReference type="AlphaFoldDB" id="A0A6N2L7W4"/>
<dbReference type="Pfam" id="PF00311">
    <property type="entry name" value="PEPcase"/>
    <property type="match status" value="2"/>
</dbReference>
<organism evidence="1">
    <name type="scientific">Salix viminalis</name>
    <name type="common">Common osier</name>
    <name type="synonym">Basket willow</name>
    <dbReference type="NCBI Taxonomy" id="40686"/>
    <lineage>
        <taxon>Eukaryota</taxon>
        <taxon>Viridiplantae</taxon>
        <taxon>Streptophyta</taxon>
        <taxon>Embryophyta</taxon>
        <taxon>Tracheophyta</taxon>
        <taxon>Spermatophyta</taxon>
        <taxon>Magnoliopsida</taxon>
        <taxon>eudicotyledons</taxon>
        <taxon>Gunneridae</taxon>
        <taxon>Pentapetalae</taxon>
        <taxon>rosids</taxon>
        <taxon>fabids</taxon>
        <taxon>Malpighiales</taxon>
        <taxon>Salicaceae</taxon>
        <taxon>Saliceae</taxon>
        <taxon>Salix</taxon>
    </lineage>
</organism>
<reference evidence="1" key="1">
    <citation type="submission" date="2019-03" db="EMBL/GenBank/DDBJ databases">
        <authorList>
            <person name="Mank J."/>
            <person name="Almeida P."/>
        </authorList>
    </citation>
    <scope>NUCLEOTIDE SEQUENCE</scope>
    <source>
        <strain evidence="1">78183</strain>
    </source>
</reference>